<accession>A0A0F4QLK1</accession>
<organism evidence="4 5">
    <name type="scientific">Pseudoalteromonas rubra</name>
    <dbReference type="NCBI Taxonomy" id="43658"/>
    <lineage>
        <taxon>Bacteria</taxon>
        <taxon>Pseudomonadati</taxon>
        <taxon>Pseudomonadota</taxon>
        <taxon>Gammaproteobacteria</taxon>
        <taxon>Alteromonadales</taxon>
        <taxon>Pseudoalteromonadaceae</taxon>
        <taxon>Pseudoalteromonas</taxon>
    </lineage>
</organism>
<gene>
    <name evidence="4" type="ORF">TW77_12380</name>
</gene>
<proteinExistence type="inferred from homology"/>
<comment type="similarity">
    <text evidence="1">Belongs to the bacterial solute-binding protein 3 family.</text>
</comment>
<dbReference type="Proteomes" id="UP000033452">
    <property type="component" value="Unassembled WGS sequence"/>
</dbReference>
<dbReference type="RefSeq" id="WP_046005300.1">
    <property type="nucleotide sequence ID" value="NZ_JXYA01000027.1"/>
</dbReference>
<evidence type="ECO:0000256" key="1">
    <source>
        <dbReference type="ARBA" id="ARBA00010333"/>
    </source>
</evidence>
<evidence type="ECO:0000256" key="2">
    <source>
        <dbReference type="ARBA" id="ARBA00022729"/>
    </source>
</evidence>
<dbReference type="SUPFAM" id="SSF53850">
    <property type="entry name" value="Periplasmic binding protein-like II"/>
    <property type="match status" value="1"/>
</dbReference>
<dbReference type="OrthoDB" id="9768183at2"/>
<sequence>MHWFALICALFTPLVAGCELVVRFENYAAQSRLDSTLKWHGLDVDFARALLDEAGCDYQFINVPWARALKMLADGELDMVLSVTRTPEREQFAYFIGPQRMETIVFAMNQLRPYSLQTLADLFKLPVPVAVQKGAFYGHVFNEMLLREQSKAESQRFIYVADNQRKLSLLKHGRIAGFLEEKFNVLYQSQHNPDFAQITVSPLVVNREPVYYALSKQSVSAKDRRLLAAAFERLQHSGRLKQILAKYGLD</sequence>
<reference evidence="4 5" key="1">
    <citation type="journal article" date="2015" name="BMC Genomics">
        <title>Genome mining reveals unlocked bioactive potential of marine Gram-negative bacteria.</title>
        <authorList>
            <person name="Machado H."/>
            <person name="Sonnenschein E.C."/>
            <person name="Melchiorsen J."/>
            <person name="Gram L."/>
        </authorList>
    </citation>
    <scope>NUCLEOTIDE SEQUENCE [LARGE SCALE GENOMIC DNA]</scope>
    <source>
        <strain evidence="4 5">S2471</strain>
    </source>
</reference>
<keyword evidence="5" id="KW-1185">Reference proteome</keyword>
<comment type="caution">
    <text evidence="4">The sequence shown here is derived from an EMBL/GenBank/DDBJ whole genome shotgun (WGS) entry which is preliminary data.</text>
</comment>
<dbReference type="EMBL" id="JXYA01000027">
    <property type="protein sequence ID" value="KJZ08214.1"/>
    <property type="molecule type" value="Genomic_DNA"/>
</dbReference>
<dbReference type="SMART" id="SM00062">
    <property type="entry name" value="PBPb"/>
    <property type="match status" value="1"/>
</dbReference>
<dbReference type="PANTHER" id="PTHR35936">
    <property type="entry name" value="MEMBRANE-BOUND LYTIC MUREIN TRANSGLYCOSYLASE F"/>
    <property type="match status" value="1"/>
</dbReference>
<dbReference type="PATRIC" id="fig|43658.5.peg.2618"/>
<evidence type="ECO:0000313" key="4">
    <source>
        <dbReference type="EMBL" id="KJZ08214.1"/>
    </source>
</evidence>
<protein>
    <submittedName>
        <fullName evidence="4">ABC transporter substrate-binding protein</fullName>
    </submittedName>
</protein>
<dbReference type="InterPro" id="IPR001638">
    <property type="entry name" value="Solute-binding_3/MltF_N"/>
</dbReference>
<name>A0A0F4QLK1_9GAMM</name>
<dbReference type="Pfam" id="PF00497">
    <property type="entry name" value="SBP_bac_3"/>
    <property type="match status" value="1"/>
</dbReference>
<dbReference type="AlphaFoldDB" id="A0A0F4QLK1"/>
<keyword evidence="2" id="KW-0732">Signal</keyword>
<dbReference type="PANTHER" id="PTHR35936:SF25">
    <property type="entry name" value="ABC TRANSPORTER SUBSTRATE-BINDING PROTEIN"/>
    <property type="match status" value="1"/>
</dbReference>
<feature type="domain" description="Solute-binding protein family 3/N-terminal" evidence="3">
    <location>
        <begin position="19"/>
        <end position="250"/>
    </location>
</feature>
<evidence type="ECO:0000259" key="3">
    <source>
        <dbReference type="SMART" id="SM00062"/>
    </source>
</evidence>
<evidence type="ECO:0000313" key="5">
    <source>
        <dbReference type="Proteomes" id="UP000033452"/>
    </source>
</evidence>
<dbReference type="Gene3D" id="3.40.190.10">
    <property type="entry name" value="Periplasmic binding protein-like II"/>
    <property type="match status" value="2"/>
</dbReference>